<dbReference type="SUPFAM" id="SSF57903">
    <property type="entry name" value="FYVE/PHD zinc finger"/>
    <property type="match status" value="1"/>
</dbReference>
<feature type="compositionally biased region" description="Low complexity" evidence="1">
    <location>
        <begin position="1263"/>
        <end position="1275"/>
    </location>
</feature>
<feature type="compositionally biased region" description="Low complexity" evidence="1">
    <location>
        <begin position="1117"/>
        <end position="1128"/>
    </location>
</feature>
<reference evidence="2" key="1">
    <citation type="submission" date="2019-11" db="EMBL/GenBank/DDBJ databases">
        <title>Leishmania tarentolae CDS.</title>
        <authorList>
            <person name="Goto Y."/>
            <person name="Yamagishi J."/>
        </authorList>
    </citation>
    <scope>NUCLEOTIDE SEQUENCE [LARGE SCALE GENOMIC DNA]</scope>
    <source>
        <strain evidence="2">Parrot Tar II</strain>
    </source>
</reference>
<dbReference type="OrthoDB" id="273910at2759"/>
<evidence type="ECO:0000313" key="2">
    <source>
        <dbReference type="EMBL" id="GET85921.1"/>
    </source>
</evidence>
<gene>
    <name evidence="2" type="ORF">LtaPh_0605500</name>
</gene>
<feature type="compositionally biased region" description="Acidic residues" evidence="1">
    <location>
        <begin position="970"/>
        <end position="983"/>
    </location>
</feature>
<sequence length="1399" mass="146575">MQEQYVRKACVTVASQLILVTTGDDSKHANTYAGNHNSNTVAAVRVTNAHPSSTSTGANAATGADDLQRSCDEVVRHAMTLYRLCRRPGGGAIDIVPVSTSSGAGSASVVEEAAYCVCAAIMALEPHLWASLVRRAQLLRPRKPRFLFVAPVAVPPVVVKDVEKFFGRSRHLMSSRAAHTALTSGAPTMAAASTDAAAPSLACEGGGATAPTASASASPFATTSATFGLSARRAEAVAACFFFKTMSAAERLRRRDIFEVRAQPPNASRAVEASANACTFTATATSPDTAVGAPAEDEGRGVVVAPSLRKLTGATATATSATAQERTACPGKGRRPSGLRAMAGNATAPSDTGRFLHSRSTRSAASLLPSHLFAASMLFNDGLGGWNNPQVTGSTHADHLPLSSTRRPGCIDSAENDAGVGDWPHGISSESSSQSRGSSPGNGGIGTIKGQMRLPSAGKDRSTHDQKAADTAAVLTRLYALALSSENASADELPNAAASTPQQQHDGSGSRYQVGGSAALPKDTHTLFSAAAPPAPLSTGSGSSLVALGASVAYACDALHWGGLQMLVRYPLLFRATPAPLEAITTVALAGGGEALTEEAMSHMSGIFGIASTEAVLSTSTTPPDSTAGSCDRMPPAFAFLASMSSLYGPSGFILNPARLHTSSPPLLFPSPPSLVTDGFVFTRLLICSAWLLVYADGLFGNDDKVASVEQTPPATDSRGLGGDVWPRVCPTPAVQAIVAYCVAIVREAREMSAGVTAAARSGHGSLSGTVCCPVCDDLVKEKQLALWWSTLRDDRASLRAQVRSVLENNSANDDEAEIAAALVDRLTCEGRGRRYATPLLSGSEGTPCRITALQQRWAAYIMQADTSVTDYHAAVADACDVADEGEEEAIPSAEVLWAALTQRIAAVTDFCVFLSSNPIEAAASHSPAGASMTSGRPKRPRSERDKGSASRAVHRPPRPQRHRDTYAVDSDDSSDGRWEDEDGTRAHNASRTGVALQGSRHAVEEAEEWGRLLCRCGWVNAAPPAGGTSPRLYKEWASSLFLPSAMPTPQQANTLRRRLSRYTLEDMVRKLVLGRGGSWDRYAQLLFGDAVRTDSTGSLFCPPPAMEVGATSTNGAPAQPMAEPAAPCHSPRPREPSLSLLEEVVPDAEGVYVPHMHVVPRATQISPPQRERGAAAQGTPHRPSGLAQAPQWSCDTASASADPVVTYAVTAERRATTPVGKAALSYIPLHVSPLTHQQQLRAPLGAAAAAPPPSPPSPLPSPADAAAHATTAAPKGDSDADEAPAQQKDGSARASASVSLEQLRAQQAALYTLLRFRPRLPPLREEDAVLECASCFSLFHQECIAPVQRNFMGQAFLCHTCRLRWARPQAAGSGLVHQAPEQHHHPEVARGRGAADRR</sequence>
<proteinExistence type="predicted"/>
<organism evidence="2 3">
    <name type="scientific">Leishmania tarentolae</name>
    <name type="common">Sauroleishmania tarentolae</name>
    <dbReference type="NCBI Taxonomy" id="5689"/>
    <lineage>
        <taxon>Eukaryota</taxon>
        <taxon>Discoba</taxon>
        <taxon>Euglenozoa</taxon>
        <taxon>Kinetoplastea</taxon>
        <taxon>Metakinetoplastina</taxon>
        <taxon>Trypanosomatida</taxon>
        <taxon>Trypanosomatidae</taxon>
        <taxon>Leishmaniinae</taxon>
        <taxon>Leishmania</taxon>
        <taxon>lizard Leishmania</taxon>
    </lineage>
</organism>
<name>A0A640K9X6_LEITA</name>
<feature type="region of interest" description="Disordered" evidence="1">
    <location>
        <begin position="397"/>
        <end position="469"/>
    </location>
</feature>
<feature type="region of interest" description="Disordered" evidence="1">
    <location>
        <begin position="1113"/>
        <end position="1136"/>
    </location>
</feature>
<feature type="compositionally biased region" description="Basic and acidic residues" evidence="1">
    <location>
        <begin position="458"/>
        <end position="468"/>
    </location>
</feature>
<feature type="compositionally biased region" description="Low complexity" evidence="1">
    <location>
        <begin position="426"/>
        <end position="439"/>
    </location>
</feature>
<feature type="region of interest" description="Disordered" evidence="1">
    <location>
        <begin position="1378"/>
        <end position="1399"/>
    </location>
</feature>
<feature type="region of interest" description="Disordered" evidence="1">
    <location>
        <begin position="924"/>
        <end position="994"/>
    </location>
</feature>
<evidence type="ECO:0000313" key="3">
    <source>
        <dbReference type="Proteomes" id="UP000419144"/>
    </source>
</evidence>
<feature type="region of interest" description="Disordered" evidence="1">
    <location>
        <begin position="315"/>
        <end position="355"/>
    </location>
</feature>
<dbReference type="InterPro" id="IPR011011">
    <property type="entry name" value="Znf_FYVE_PHD"/>
</dbReference>
<feature type="compositionally biased region" description="Basic residues" evidence="1">
    <location>
        <begin position="953"/>
        <end position="962"/>
    </location>
</feature>
<feature type="region of interest" description="Disordered" evidence="1">
    <location>
        <begin position="1162"/>
        <end position="1192"/>
    </location>
</feature>
<evidence type="ECO:0000256" key="1">
    <source>
        <dbReference type="SAM" id="MobiDB-lite"/>
    </source>
</evidence>
<protein>
    <submittedName>
        <fullName evidence="2">Uncharacterized protein</fullName>
    </submittedName>
</protein>
<feature type="compositionally biased region" description="Pro residues" evidence="1">
    <location>
        <begin position="1251"/>
        <end position="1262"/>
    </location>
</feature>
<feature type="compositionally biased region" description="Polar residues" evidence="1">
    <location>
        <begin position="497"/>
        <end position="511"/>
    </location>
</feature>
<comment type="caution">
    <text evidence="2">The sequence shown here is derived from an EMBL/GenBank/DDBJ whole genome shotgun (WGS) entry which is preliminary data.</text>
</comment>
<feature type="compositionally biased region" description="Low complexity" evidence="1">
    <location>
        <begin position="315"/>
        <end position="328"/>
    </location>
</feature>
<feature type="compositionally biased region" description="Basic and acidic residues" evidence="1">
    <location>
        <begin position="1381"/>
        <end position="1399"/>
    </location>
</feature>
<feature type="region of interest" description="Disordered" evidence="1">
    <location>
        <begin position="1244"/>
        <end position="1297"/>
    </location>
</feature>
<accession>A0A640K9X6</accession>
<dbReference type="EMBL" id="BLBS01000007">
    <property type="protein sequence ID" value="GET85921.1"/>
    <property type="molecule type" value="Genomic_DNA"/>
</dbReference>
<dbReference type="Proteomes" id="UP000419144">
    <property type="component" value="Unassembled WGS sequence"/>
</dbReference>
<dbReference type="VEuPathDB" id="TriTrypDB:LtaPh_0605500"/>
<feature type="region of interest" description="Disordered" evidence="1">
    <location>
        <begin position="492"/>
        <end position="516"/>
    </location>
</feature>
<keyword evidence="3" id="KW-1185">Reference proteome</keyword>